<accession>A0A5D8Z8B8</accession>
<keyword evidence="1" id="KW-0732">Signal</keyword>
<dbReference type="RefSeq" id="WP_149351964.1">
    <property type="nucleotide sequence ID" value="NZ_VTRV01000022.1"/>
</dbReference>
<organism evidence="2 3">
    <name type="scientific">Cognatilysobacter lacus</name>
    <dbReference type="NCBI Taxonomy" id="1643323"/>
    <lineage>
        <taxon>Bacteria</taxon>
        <taxon>Pseudomonadati</taxon>
        <taxon>Pseudomonadota</taxon>
        <taxon>Gammaproteobacteria</taxon>
        <taxon>Lysobacterales</taxon>
        <taxon>Lysobacteraceae</taxon>
        <taxon>Cognatilysobacter</taxon>
    </lineage>
</organism>
<name>A0A5D8Z8B8_9GAMM</name>
<dbReference type="Proteomes" id="UP000323164">
    <property type="component" value="Unassembled WGS sequence"/>
</dbReference>
<dbReference type="AlphaFoldDB" id="A0A5D8Z8B8"/>
<evidence type="ECO:0008006" key="4">
    <source>
        <dbReference type="Google" id="ProtNLM"/>
    </source>
</evidence>
<keyword evidence="3" id="KW-1185">Reference proteome</keyword>
<proteinExistence type="predicted"/>
<feature type="signal peptide" evidence="1">
    <location>
        <begin position="1"/>
        <end position="19"/>
    </location>
</feature>
<gene>
    <name evidence="2" type="ORF">FW784_03420</name>
</gene>
<comment type="caution">
    <text evidence="2">The sequence shown here is derived from an EMBL/GenBank/DDBJ whole genome shotgun (WGS) entry which is preliminary data.</text>
</comment>
<dbReference type="OrthoDB" id="5974698at2"/>
<evidence type="ECO:0000256" key="1">
    <source>
        <dbReference type="SAM" id="SignalP"/>
    </source>
</evidence>
<sequence>MRPAVFLFALALTTTASLAATPEIERAVGTPQANGVTHLVRGIPEACAWLEGTFTGNAASPYRFQPVRSSPSCQARARLLDPSKAQPSEAKGWKLNDLIRVPSKDCPGLQAVVEVWRKPTTASAPQLDAQGRARIYLKDAHNASQSAPAAYTAKVALEGKPCG</sequence>
<protein>
    <recommendedName>
        <fullName evidence="4">Secreted protein</fullName>
    </recommendedName>
</protein>
<evidence type="ECO:0000313" key="3">
    <source>
        <dbReference type="Proteomes" id="UP000323164"/>
    </source>
</evidence>
<feature type="chain" id="PRO_5022927117" description="Secreted protein" evidence="1">
    <location>
        <begin position="20"/>
        <end position="163"/>
    </location>
</feature>
<evidence type="ECO:0000313" key="2">
    <source>
        <dbReference type="EMBL" id="TZF90917.1"/>
    </source>
</evidence>
<reference evidence="2 3" key="1">
    <citation type="submission" date="2019-08" db="EMBL/GenBank/DDBJ databases">
        <title>Draft genome sequence of Lysobacter sp. UKS-15.</title>
        <authorList>
            <person name="Im W.-T."/>
        </authorList>
    </citation>
    <scope>NUCLEOTIDE SEQUENCE [LARGE SCALE GENOMIC DNA]</scope>
    <source>
        <strain evidence="2 3">UKS-15</strain>
    </source>
</reference>
<dbReference type="EMBL" id="VTRV01000022">
    <property type="protein sequence ID" value="TZF90917.1"/>
    <property type="molecule type" value="Genomic_DNA"/>
</dbReference>